<evidence type="ECO:0000313" key="3">
    <source>
        <dbReference type="Proteomes" id="UP001215280"/>
    </source>
</evidence>
<comment type="caution">
    <text evidence="2">The sequence shown here is derived from an EMBL/GenBank/DDBJ whole genome shotgun (WGS) entry which is preliminary data.</text>
</comment>
<evidence type="ECO:0000313" key="2">
    <source>
        <dbReference type="EMBL" id="KAJ7739456.1"/>
    </source>
</evidence>
<name>A0AAD7ICW5_9AGAR</name>
<organism evidence="2 3">
    <name type="scientific">Mycena maculata</name>
    <dbReference type="NCBI Taxonomy" id="230809"/>
    <lineage>
        <taxon>Eukaryota</taxon>
        <taxon>Fungi</taxon>
        <taxon>Dikarya</taxon>
        <taxon>Basidiomycota</taxon>
        <taxon>Agaricomycotina</taxon>
        <taxon>Agaricomycetes</taxon>
        <taxon>Agaricomycetidae</taxon>
        <taxon>Agaricales</taxon>
        <taxon>Marasmiineae</taxon>
        <taxon>Mycenaceae</taxon>
        <taxon>Mycena</taxon>
    </lineage>
</organism>
<keyword evidence="1" id="KW-0732">Signal</keyword>
<reference evidence="2" key="1">
    <citation type="submission" date="2023-03" db="EMBL/GenBank/DDBJ databases">
        <title>Massive genome expansion in bonnet fungi (Mycena s.s.) driven by repeated elements and novel gene families across ecological guilds.</title>
        <authorList>
            <consortium name="Lawrence Berkeley National Laboratory"/>
            <person name="Harder C.B."/>
            <person name="Miyauchi S."/>
            <person name="Viragh M."/>
            <person name="Kuo A."/>
            <person name="Thoen E."/>
            <person name="Andreopoulos B."/>
            <person name="Lu D."/>
            <person name="Skrede I."/>
            <person name="Drula E."/>
            <person name="Henrissat B."/>
            <person name="Morin E."/>
            <person name="Kohler A."/>
            <person name="Barry K."/>
            <person name="LaButti K."/>
            <person name="Morin E."/>
            <person name="Salamov A."/>
            <person name="Lipzen A."/>
            <person name="Mereny Z."/>
            <person name="Hegedus B."/>
            <person name="Baldrian P."/>
            <person name="Stursova M."/>
            <person name="Weitz H."/>
            <person name="Taylor A."/>
            <person name="Grigoriev I.V."/>
            <person name="Nagy L.G."/>
            <person name="Martin F."/>
            <person name="Kauserud H."/>
        </authorList>
    </citation>
    <scope>NUCLEOTIDE SEQUENCE</scope>
    <source>
        <strain evidence="2">CBHHK188m</strain>
    </source>
</reference>
<keyword evidence="3" id="KW-1185">Reference proteome</keyword>
<dbReference type="EMBL" id="JARJLG010000132">
    <property type="protein sequence ID" value="KAJ7739456.1"/>
    <property type="molecule type" value="Genomic_DNA"/>
</dbReference>
<protein>
    <submittedName>
        <fullName evidence="2">Uncharacterized protein</fullName>
    </submittedName>
</protein>
<gene>
    <name evidence="2" type="ORF">DFH07DRAFT_943934</name>
</gene>
<proteinExistence type="predicted"/>
<sequence>MAWELPSLTSPSVLALVLCCAKACHRPQQQRPGYTVFILGLMARSVSIVMFPQRMNQIIPKQACNQPQQQRLGYTIFILGLIARSVSIVLTDGTTISDILQHLTALNLVTLTSLKRSPCFRGGYNAIIVPRGPVTSGHEDYRSGWFEFEYEDIQVPEIKFLTSYPADSPGVFEAATDIPQADVKMYRKFACPDALGDPGNVPFFSVENAPHWITSYGYQLFLESEDSPVVSCNPEDASPRQLKAYRRYMLSDQYVAHPFFSLESTARWINPVAFQVYMDLQYSSEQHRQTASTPSSSRAPLRAVRYPSTIGIASSPLLSPFLDRDLGMNMLCLLSNLLWQMRVLCPQHSLFLESDVFGLANELAPAQTGFFGLGLGFEWPSKPKPGISACKPV</sequence>
<evidence type="ECO:0000256" key="1">
    <source>
        <dbReference type="SAM" id="SignalP"/>
    </source>
</evidence>
<feature type="signal peptide" evidence="1">
    <location>
        <begin position="1"/>
        <end position="15"/>
    </location>
</feature>
<accession>A0AAD7ICW5</accession>
<dbReference type="AlphaFoldDB" id="A0AAD7ICW5"/>
<dbReference type="Proteomes" id="UP001215280">
    <property type="component" value="Unassembled WGS sequence"/>
</dbReference>
<feature type="chain" id="PRO_5041942872" evidence="1">
    <location>
        <begin position="16"/>
        <end position="393"/>
    </location>
</feature>